<keyword evidence="2" id="KW-1185">Reference proteome</keyword>
<protein>
    <recommendedName>
        <fullName evidence="3">Reverse transcriptase domain-containing protein</fullName>
    </recommendedName>
</protein>
<proteinExistence type="predicted"/>
<dbReference type="AlphaFoldDB" id="A0A4Y2KBX1"/>
<dbReference type="OrthoDB" id="6511366at2759"/>
<dbReference type="PANTHER" id="PTHR19446">
    <property type="entry name" value="REVERSE TRANSCRIPTASES"/>
    <property type="match status" value="1"/>
</dbReference>
<sequence>MKHIRMENGEYTKNFRDSIQVVLEHHFPRSEDGIVEKQIKINMNFPMDDVLDCLTLGIIRELFFLDPAWFTDLFNDCTRQEVFPDFWKIAKVLLTPKEGKDLTEVSAYIPICLLPIWGKVYDKSIAQRLLYELESKCKLHSNQFGFRKQRSTLTALDKFHNFIINAKAKNS</sequence>
<name>A0A4Y2KBX1_ARAVE</name>
<dbReference type="EMBL" id="BGPR01004446">
    <property type="protein sequence ID" value="GBM99777.1"/>
    <property type="molecule type" value="Genomic_DNA"/>
</dbReference>
<reference evidence="1 2" key="1">
    <citation type="journal article" date="2019" name="Sci. Rep.">
        <title>Orb-weaving spider Araneus ventricosus genome elucidates the spidroin gene catalogue.</title>
        <authorList>
            <person name="Kono N."/>
            <person name="Nakamura H."/>
            <person name="Ohtoshi R."/>
            <person name="Moran D.A.P."/>
            <person name="Shinohara A."/>
            <person name="Yoshida Y."/>
            <person name="Fujiwara M."/>
            <person name="Mori M."/>
            <person name="Tomita M."/>
            <person name="Arakawa K."/>
        </authorList>
    </citation>
    <scope>NUCLEOTIDE SEQUENCE [LARGE SCALE GENOMIC DNA]</scope>
</reference>
<evidence type="ECO:0000313" key="1">
    <source>
        <dbReference type="EMBL" id="GBM99777.1"/>
    </source>
</evidence>
<dbReference type="Proteomes" id="UP000499080">
    <property type="component" value="Unassembled WGS sequence"/>
</dbReference>
<organism evidence="1 2">
    <name type="scientific">Araneus ventricosus</name>
    <name type="common">Orbweaver spider</name>
    <name type="synonym">Epeira ventricosa</name>
    <dbReference type="NCBI Taxonomy" id="182803"/>
    <lineage>
        <taxon>Eukaryota</taxon>
        <taxon>Metazoa</taxon>
        <taxon>Ecdysozoa</taxon>
        <taxon>Arthropoda</taxon>
        <taxon>Chelicerata</taxon>
        <taxon>Arachnida</taxon>
        <taxon>Araneae</taxon>
        <taxon>Araneomorphae</taxon>
        <taxon>Entelegynae</taxon>
        <taxon>Araneoidea</taxon>
        <taxon>Araneidae</taxon>
        <taxon>Araneus</taxon>
    </lineage>
</organism>
<evidence type="ECO:0000313" key="2">
    <source>
        <dbReference type="Proteomes" id="UP000499080"/>
    </source>
</evidence>
<accession>A0A4Y2KBX1</accession>
<evidence type="ECO:0008006" key="3">
    <source>
        <dbReference type="Google" id="ProtNLM"/>
    </source>
</evidence>
<gene>
    <name evidence="1" type="ORF">AVEN_101026_1</name>
</gene>
<comment type="caution">
    <text evidence="1">The sequence shown here is derived from an EMBL/GenBank/DDBJ whole genome shotgun (WGS) entry which is preliminary data.</text>
</comment>